<comment type="caution">
    <text evidence="1">The sequence shown here is derived from an EMBL/GenBank/DDBJ whole genome shotgun (WGS) entry which is preliminary data.</text>
</comment>
<sequence>MELQDRKEEREFELRLARLENERYKNLLKLALLKARGGTALDGIVGEVGDVGEDAGVGVSDGVLGLEGGA</sequence>
<dbReference type="AlphaFoldDB" id="A0A8S9UZE3"/>
<dbReference type="Proteomes" id="UP000704712">
    <property type="component" value="Unassembled WGS sequence"/>
</dbReference>
<protein>
    <submittedName>
        <fullName evidence="1">Uncharacterized protein</fullName>
    </submittedName>
</protein>
<gene>
    <name evidence="1" type="ORF">GN958_ATG06246</name>
</gene>
<dbReference type="EMBL" id="JAACNO010000847">
    <property type="protein sequence ID" value="KAF4144552.1"/>
    <property type="molecule type" value="Genomic_DNA"/>
</dbReference>
<reference evidence="1" key="1">
    <citation type="submission" date="2020-03" db="EMBL/GenBank/DDBJ databases">
        <title>Hybrid Assembly of Korean Phytophthora infestans isolates.</title>
        <authorList>
            <person name="Prokchorchik M."/>
            <person name="Lee Y."/>
            <person name="Seo J."/>
            <person name="Cho J.-H."/>
            <person name="Park Y.-E."/>
            <person name="Jang D.-C."/>
            <person name="Im J.-S."/>
            <person name="Choi J.-G."/>
            <person name="Park H.-J."/>
            <person name="Lee G.-B."/>
            <person name="Lee Y.-G."/>
            <person name="Hong S.-Y."/>
            <person name="Cho K."/>
            <person name="Sohn K.H."/>
        </authorList>
    </citation>
    <scope>NUCLEOTIDE SEQUENCE</scope>
    <source>
        <strain evidence="1">KR_2_A2</strain>
    </source>
</reference>
<evidence type="ECO:0000313" key="2">
    <source>
        <dbReference type="Proteomes" id="UP000704712"/>
    </source>
</evidence>
<organism evidence="1 2">
    <name type="scientific">Phytophthora infestans</name>
    <name type="common">Potato late blight agent</name>
    <name type="synonym">Botrytis infestans</name>
    <dbReference type="NCBI Taxonomy" id="4787"/>
    <lineage>
        <taxon>Eukaryota</taxon>
        <taxon>Sar</taxon>
        <taxon>Stramenopiles</taxon>
        <taxon>Oomycota</taxon>
        <taxon>Peronosporomycetes</taxon>
        <taxon>Peronosporales</taxon>
        <taxon>Peronosporaceae</taxon>
        <taxon>Phytophthora</taxon>
    </lineage>
</organism>
<accession>A0A8S9UZE3</accession>
<proteinExistence type="predicted"/>
<evidence type="ECO:0000313" key="1">
    <source>
        <dbReference type="EMBL" id="KAF4144552.1"/>
    </source>
</evidence>
<name>A0A8S9UZE3_PHYIN</name>